<dbReference type="Gene3D" id="3.40.50.10490">
    <property type="entry name" value="Glucose-6-phosphate isomerase like protein, domain 1"/>
    <property type="match status" value="1"/>
</dbReference>
<dbReference type="EMBL" id="WMZR01000002">
    <property type="protein sequence ID" value="MTS50374.1"/>
    <property type="molecule type" value="Genomic_DNA"/>
</dbReference>
<protein>
    <submittedName>
        <fullName evidence="1">Uncharacterized protein</fullName>
    </submittedName>
</protein>
<dbReference type="CDD" id="cd05710">
    <property type="entry name" value="SIS_1"/>
    <property type="match status" value="1"/>
</dbReference>
<reference evidence="1 2" key="1">
    <citation type="journal article" date="2019" name="Nat. Med.">
        <title>A library of human gut bacterial isolates paired with longitudinal multiomics data enables mechanistic microbiome research.</title>
        <authorList>
            <person name="Poyet M."/>
            <person name="Groussin M."/>
            <person name="Gibbons S.M."/>
            <person name="Avila-Pacheco J."/>
            <person name="Jiang X."/>
            <person name="Kearney S.M."/>
            <person name="Perrotta A.R."/>
            <person name="Berdy B."/>
            <person name="Zhao S."/>
            <person name="Lieberman T.D."/>
            <person name="Swanson P.K."/>
            <person name="Smith M."/>
            <person name="Roesemann S."/>
            <person name="Alexander J.E."/>
            <person name="Rich S.A."/>
            <person name="Livny J."/>
            <person name="Vlamakis H."/>
            <person name="Clish C."/>
            <person name="Bullock K."/>
            <person name="Deik A."/>
            <person name="Scott J."/>
            <person name="Pierce K.A."/>
            <person name="Xavier R.J."/>
            <person name="Alm E.J."/>
        </authorList>
    </citation>
    <scope>NUCLEOTIDE SEQUENCE [LARGE SCALE GENOMIC DNA]</scope>
    <source>
        <strain evidence="1 2">BIOML-A7</strain>
    </source>
</reference>
<proteinExistence type="predicted"/>
<dbReference type="GO" id="GO:0006487">
    <property type="term" value="P:protein N-linked glycosylation"/>
    <property type="evidence" value="ECO:0007669"/>
    <property type="project" value="TreeGrafter"/>
</dbReference>
<comment type="caution">
    <text evidence="1">The sequence shown here is derived from an EMBL/GenBank/DDBJ whole genome shotgun (WGS) entry which is preliminary data.</text>
</comment>
<dbReference type="SUPFAM" id="SSF53697">
    <property type="entry name" value="SIS domain"/>
    <property type="match status" value="1"/>
</dbReference>
<dbReference type="RefSeq" id="WP_123158903.1">
    <property type="nucleotide sequence ID" value="NZ_WMZL01000004.1"/>
</dbReference>
<dbReference type="CDD" id="cd05009">
    <property type="entry name" value="SIS_GlmS_GlmD_2"/>
    <property type="match status" value="1"/>
</dbReference>
<evidence type="ECO:0000313" key="2">
    <source>
        <dbReference type="Proteomes" id="UP000449193"/>
    </source>
</evidence>
<dbReference type="GO" id="GO:0004360">
    <property type="term" value="F:glutamine-fructose-6-phosphate transaminase (isomerizing) activity"/>
    <property type="evidence" value="ECO:0007669"/>
    <property type="project" value="TreeGrafter"/>
</dbReference>
<name>A0A6I3QN30_9FIRM</name>
<dbReference type="GO" id="GO:0006002">
    <property type="term" value="P:fructose 6-phosphate metabolic process"/>
    <property type="evidence" value="ECO:0007669"/>
    <property type="project" value="TreeGrafter"/>
</dbReference>
<dbReference type="InterPro" id="IPR001347">
    <property type="entry name" value="SIS_dom"/>
</dbReference>
<dbReference type="Proteomes" id="UP000449193">
    <property type="component" value="Unassembled WGS sequence"/>
</dbReference>
<dbReference type="InterPro" id="IPR024713">
    <property type="entry name" value="Fructosamine_deglycase_FrlB"/>
</dbReference>
<dbReference type="PANTHER" id="PTHR10937">
    <property type="entry name" value="GLUCOSAMINE--FRUCTOSE-6-PHOSPHATE AMINOTRANSFERASE, ISOMERIZING"/>
    <property type="match status" value="1"/>
</dbReference>
<dbReference type="PANTHER" id="PTHR10937:SF14">
    <property type="entry name" value="FRUCTOSELYSINE 6-PHOSPHATE DEGLYCASE"/>
    <property type="match status" value="1"/>
</dbReference>
<dbReference type="GO" id="GO:0006047">
    <property type="term" value="P:UDP-N-acetylglucosamine metabolic process"/>
    <property type="evidence" value="ECO:0007669"/>
    <property type="project" value="TreeGrafter"/>
</dbReference>
<dbReference type="Gene3D" id="3.40.50.12570">
    <property type="match status" value="1"/>
</dbReference>
<dbReference type="PIRSF" id="PIRSF009290">
    <property type="entry name" value="FrlB"/>
    <property type="match status" value="1"/>
</dbReference>
<organism evidence="1 2">
    <name type="scientific">Ruthenibacterium lactatiformans</name>
    <dbReference type="NCBI Taxonomy" id="1550024"/>
    <lineage>
        <taxon>Bacteria</taxon>
        <taxon>Bacillati</taxon>
        <taxon>Bacillota</taxon>
        <taxon>Clostridia</taxon>
        <taxon>Eubacteriales</taxon>
        <taxon>Oscillospiraceae</taxon>
        <taxon>Ruthenibacterium</taxon>
    </lineage>
</organism>
<evidence type="ECO:0000313" key="1">
    <source>
        <dbReference type="EMBL" id="MTS50374.1"/>
    </source>
</evidence>
<accession>A0A6I3QN30</accession>
<dbReference type="InterPro" id="IPR046348">
    <property type="entry name" value="SIS_dom_sf"/>
</dbReference>
<dbReference type="InterPro" id="IPR035490">
    <property type="entry name" value="GlmS/FrlB_SIS"/>
</dbReference>
<dbReference type="AlphaFoldDB" id="A0A6I3QN30"/>
<dbReference type="Gene3D" id="1.10.10.2240">
    <property type="match status" value="1"/>
</dbReference>
<dbReference type="PROSITE" id="PS51464">
    <property type="entry name" value="SIS"/>
    <property type="match status" value="1"/>
</dbReference>
<dbReference type="InterPro" id="IPR035488">
    <property type="entry name" value="FrlB_SIS"/>
</dbReference>
<gene>
    <name evidence="1" type="ORF">GMD52_02305</name>
</gene>
<sequence length="325" mass="35909">MTISEIVKDILSKAEIKNIFFVACGGSRAACWPAKFFLETEAKHMATTLFTSNEFVHATPVSCNDHSIVVACSLRGTPETVEALRVGRERGAYTVAFTGDPAFLGDPDYALARAGKYMVPYRNSDKLSCLEGNSVKLFQFAVELLHQAEGYSGYQDVQKGLTVLDDVIAAARQKAGPLAQKFVNAYERKDTIYVIGSGPSFGTAYAFSICSLMEISWIHSPTVHAGEYFHGPFETTGPDLPVLLLKNEGATRALDERADRFLAQYDGGHQVLDAQELCMDAIPEKVRGYFNGFVLGSVLSDYLNLLGKARRHDRSVRRYMWQVAY</sequence>
<dbReference type="GO" id="GO:0097367">
    <property type="term" value="F:carbohydrate derivative binding"/>
    <property type="evidence" value="ECO:0007669"/>
    <property type="project" value="InterPro"/>
</dbReference>